<dbReference type="GO" id="GO:0007165">
    <property type="term" value="P:signal transduction"/>
    <property type="evidence" value="ECO:0007669"/>
    <property type="project" value="UniProtKB-KW"/>
</dbReference>
<reference evidence="8 9" key="1">
    <citation type="submission" date="2016-02" db="EMBL/GenBank/DDBJ databases">
        <title>Genome sequence of Clostridium colicanis DSM 13634.</title>
        <authorList>
            <person name="Poehlein A."/>
            <person name="Daniel R."/>
        </authorList>
    </citation>
    <scope>NUCLEOTIDE SEQUENCE [LARGE SCALE GENOMIC DNA]</scope>
    <source>
        <strain evidence="8 9">DSM 13634</strain>
    </source>
</reference>
<feature type="domain" description="HAMP" evidence="7">
    <location>
        <begin position="188"/>
        <end position="240"/>
    </location>
</feature>
<evidence type="ECO:0000313" key="9">
    <source>
        <dbReference type="Proteomes" id="UP000075374"/>
    </source>
</evidence>
<keyword evidence="5" id="KW-0472">Membrane</keyword>
<feature type="compositionally biased region" description="Low complexity" evidence="4">
    <location>
        <begin position="260"/>
        <end position="273"/>
    </location>
</feature>
<dbReference type="InterPro" id="IPR004089">
    <property type="entry name" value="MCPsignal_dom"/>
</dbReference>
<dbReference type="RefSeq" id="WP_061857851.1">
    <property type="nucleotide sequence ID" value="NZ_LTBB01000004.1"/>
</dbReference>
<dbReference type="PROSITE" id="PS50111">
    <property type="entry name" value="CHEMOTAXIS_TRANSDUC_2"/>
    <property type="match status" value="1"/>
</dbReference>
<dbReference type="AlphaFoldDB" id="A0A151ANM0"/>
<keyword evidence="5" id="KW-0812">Transmembrane</keyword>
<dbReference type="GO" id="GO:0016020">
    <property type="term" value="C:membrane"/>
    <property type="evidence" value="ECO:0007669"/>
    <property type="project" value="InterPro"/>
</dbReference>
<dbReference type="Gene3D" id="1.10.287.950">
    <property type="entry name" value="Methyl-accepting chemotaxis protein"/>
    <property type="match status" value="1"/>
</dbReference>
<dbReference type="SUPFAM" id="SSF58104">
    <property type="entry name" value="Methyl-accepting chemotaxis protein (MCP) signaling domain"/>
    <property type="match status" value="1"/>
</dbReference>
<dbReference type="EMBL" id="LTBB01000004">
    <property type="protein sequence ID" value="KYH29223.1"/>
    <property type="molecule type" value="Genomic_DNA"/>
</dbReference>
<dbReference type="PANTHER" id="PTHR32089:SF112">
    <property type="entry name" value="LYSOZYME-LIKE PROTEIN-RELATED"/>
    <property type="match status" value="1"/>
</dbReference>
<evidence type="ECO:0000256" key="4">
    <source>
        <dbReference type="SAM" id="MobiDB-lite"/>
    </source>
</evidence>
<dbReference type="Pfam" id="PF00672">
    <property type="entry name" value="HAMP"/>
    <property type="match status" value="1"/>
</dbReference>
<dbReference type="Gene3D" id="1.10.8.500">
    <property type="entry name" value="HAMP domain in histidine kinase"/>
    <property type="match status" value="1"/>
</dbReference>
<keyword evidence="9" id="KW-1185">Reference proteome</keyword>
<evidence type="ECO:0000313" key="8">
    <source>
        <dbReference type="EMBL" id="KYH29223.1"/>
    </source>
</evidence>
<feature type="compositionally biased region" description="Polar residues" evidence="4">
    <location>
        <begin position="274"/>
        <end position="285"/>
    </location>
</feature>
<feature type="region of interest" description="Disordered" evidence="4">
    <location>
        <begin position="260"/>
        <end position="285"/>
    </location>
</feature>
<feature type="transmembrane region" description="Helical" evidence="5">
    <location>
        <begin position="9"/>
        <end position="32"/>
    </location>
</feature>
<comment type="similarity">
    <text evidence="2">Belongs to the methyl-accepting chemotaxis (MCP) protein family.</text>
</comment>
<evidence type="ECO:0000256" key="3">
    <source>
        <dbReference type="PROSITE-ProRule" id="PRU00284"/>
    </source>
</evidence>
<dbReference type="PANTHER" id="PTHR32089">
    <property type="entry name" value="METHYL-ACCEPTING CHEMOTAXIS PROTEIN MCPB"/>
    <property type="match status" value="1"/>
</dbReference>
<feature type="transmembrane region" description="Helical" evidence="5">
    <location>
        <begin position="169"/>
        <end position="191"/>
    </location>
</feature>
<dbReference type="SMART" id="SM00304">
    <property type="entry name" value="HAMP"/>
    <property type="match status" value="1"/>
</dbReference>
<evidence type="ECO:0000256" key="1">
    <source>
        <dbReference type="ARBA" id="ARBA00023224"/>
    </source>
</evidence>
<dbReference type="Proteomes" id="UP000075374">
    <property type="component" value="Unassembled WGS sequence"/>
</dbReference>
<proteinExistence type="inferred from homology"/>
<dbReference type="SUPFAM" id="SSF103190">
    <property type="entry name" value="Sensory domain-like"/>
    <property type="match status" value="1"/>
</dbReference>
<dbReference type="InterPro" id="IPR003660">
    <property type="entry name" value="HAMP_dom"/>
</dbReference>
<accession>A0A151ANM0</accession>
<dbReference type="STRING" id="1121305.CLCOL_09560"/>
<dbReference type="InterPro" id="IPR029151">
    <property type="entry name" value="Sensor-like_sf"/>
</dbReference>
<dbReference type="CDD" id="cd06225">
    <property type="entry name" value="HAMP"/>
    <property type="match status" value="1"/>
</dbReference>
<feature type="domain" description="Methyl-accepting transducer" evidence="6">
    <location>
        <begin position="259"/>
        <end position="516"/>
    </location>
</feature>
<evidence type="ECO:0000259" key="6">
    <source>
        <dbReference type="PROSITE" id="PS50111"/>
    </source>
</evidence>
<comment type="caution">
    <text evidence="8">The sequence shown here is derived from an EMBL/GenBank/DDBJ whole genome shotgun (WGS) entry which is preliminary data.</text>
</comment>
<evidence type="ECO:0000256" key="5">
    <source>
        <dbReference type="SAM" id="Phobius"/>
    </source>
</evidence>
<organism evidence="8 9">
    <name type="scientific">Clostridium colicanis DSM 13634</name>
    <dbReference type="NCBI Taxonomy" id="1121305"/>
    <lineage>
        <taxon>Bacteria</taxon>
        <taxon>Bacillati</taxon>
        <taxon>Bacillota</taxon>
        <taxon>Clostridia</taxon>
        <taxon>Eubacteriales</taxon>
        <taxon>Clostridiaceae</taxon>
        <taxon>Clostridium</taxon>
    </lineage>
</organism>
<keyword evidence="5" id="KW-1133">Transmembrane helix</keyword>
<gene>
    <name evidence="8" type="primary">mcpB_2</name>
    <name evidence="8" type="ORF">CLCOL_09560</name>
</gene>
<evidence type="ECO:0000256" key="2">
    <source>
        <dbReference type="ARBA" id="ARBA00029447"/>
    </source>
</evidence>
<evidence type="ECO:0000259" key="7">
    <source>
        <dbReference type="PROSITE" id="PS50885"/>
    </source>
</evidence>
<name>A0A151ANM0_9CLOT</name>
<dbReference type="Pfam" id="PF00015">
    <property type="entry name" value="MCPsignal"/>
    <property type="match status" value="1"/>
</dbReference>
<sequence length="546" mass="59648">MFKSLKNKIILGFISVTLITIIMLTSLGVYGVSKAVNRQMGNISKFVATTARELVENYSIDNIDELSEALKNIQEDSNEGVSYAFIADKNNNVIANGTDSIPNIEQGDFNRAINGEVVGKIFKNDGQIVYNVVTPFYNKNEGEIDGVISIGITLPGITGTLKSYMKDTIILTIGVLVIVTIIGYVISMNIVKPINVISKNMKRVVKGDFTVEFHPKNKDEIGELMNSLNYVTNTLRDIIGKIQESTKKIDDMSQSLSASSEEISATSSEITSSVDGITQNSSEQSVAMADTAESMERFSKNIDVIYNRVEKVSVSGENIRQAAELGEKELKTFVSIIDDMKNAFEQSAEKIEFLDSNIGKITEITDVINAVAEQTNLLALNAAIEAARAGESGKGFAVVADEIRKLAEQVLHSSKSITNLVQTIMLSTKEVSETTDLVSNKMKTEMKTVDGTVGSIKNILDEVEAIMPHIQEVYNALDKSIGEKNKVLKNVENINEKSQHLTSSIEEISASIQTQEGLVEEFSASAGELASIASEFSERISKFKIK</sequence>
<keyword evidence="1 3" id="KW-0807">Transducer</keyword>
<dbReference type="PROSITE" id="PS50885">
    <property type="entry name" value="HAMP"/>
    <property type="match status" value="1"/>
</dbReference>
<dbReference type="PATRIC" id="fig|1121305.3.peg.969"/>
<dbReference type="SMART" id="SM00283">
    <property type="entry name" value="MA"/>
    <property type="match status" value="1"/>
</dbReference>
<protein>
    <submittedName>
        <fullName evidence="8">Methyl-accepting chemotaxis protein McpB</fullName>
    </submittedName>
</protein>